<evidence type="ECO:0008006" key="3">
    <source>
        <dbReference type="Google" id="ProtNLM"/>
    </source>
</evidence>
<evidence type="ECO:0000313" key="2">
    <source>
        <dbReference type="Proteomes" id="UP000187283"/>
    </source>
</evidence>
<proteinExistence type="predicted"/>
<protein>
    <recommendedName>
        <fullName evidence="3">CCHC-type domain-containing protein</fullName>
    </recommendedName>
</protein>
<dbReference type="STRING" id="133412.A0A1R1YI33"/>
<comment type="caution">
    <text evidence="1">The sequence shown here is derived from an EMBL/GenBank/DDBJ whole genome shotgun (WGS) entry which is preliminary data.</text>
</comment>
<keyword evidence="2" id="KW-1185">Reference proteome</keyword>
<reference evidence="1 2" key="1">
    <citation type="submission" date="2017-01" db="EMBL/GenBank/DDBJ databases">
        <authorList>
            <person name="Mah S.A."/>
            <person name="Swanson W.J."/>
            <person name="Moy G.W."/>
            <person name="Vacquier V.D."/>
        </authorList>
    </citation>
    <scope>NUCLEOTIDE SEQUENCE [LARGE SCALE GENOMIC DNA]</scope>
    <source>
        <strain evidence="1 2">GSMNP</strain>
    </source>
</reference>
<evidence type="ECO:0000313" key="1">
    <source>
        <dbReference type="EMBL" id="OMJ26578.1"/>
    </source>
</evidence>
<accession>A0A1R1YI33</accession>
<dbReference type="Proteomes" id="UP000187283">
    <property type="component" value="Unassembled WGS sequence"/>
</dbReference>
<name>A0A1R1YI33_9FUNG</name>
<organism evidence="1 2">
    <name type="scientific">Smittium culicis</name>
    <dbReference type="NCBI Taxonomy" id="133412"/>
    <lineage>
        <taxon>Eukaryota</taxon>
        <taxon>Fungi</taxon>
        <taxon>Fungi incertae sedis</taxon>
        <taxon>Zoopagomycota</taxon>
        <taxon>Kickxellomycotina</taxon>
        <taxon>Harpellomycetes</taxon>
        <taxon>Harpellales</taxon>
        <taxon>Legeriomycetaceae</taxon>
        <taxon>Smittium</taxon>
    </lineage>
</organism>
<gene>
    <name evidence="1" type="ORF">AYI70_g43</name>
</gene>
<dbReference type="AlphaFoldDB" id="A0A1R1YI33"/>
<dbReference type="EMBL" id="LSSN01000003">
    <property type="protein sequence ID" value="OMJ26578.1"/>
    <property type="molecule type" value="Genomic_DNA"/>
</dbReference>
<dbReference type="OrthoDB" id="5584959at2759"/>
<sequence length="374" mass="42803">MTDNTLNVPTEALQNAEMTFATVSKLSIKNQTRKAALAEVNSKLTESEKEKVDLVFQCQQERIIYVEKMKDLAIKETEIYQLRYEKAINGPASNINSNGHGSIPKIPEFTGSTVGFNRWINWVSDLFSNYPQLTDFNRRMMIVDALKGEARSWYDAEPDENTTTWEYLKEALLRQFGGTNSITNALKTISAMKLTTRSDFNSFIVRIRPAIQIVAKNDNVLAIAMLRNQIDPEIKRFIPEIENELFAAFETRVKLQCFEIQPDESKKNLNNSDAMEIGVINAPIQKYGNAQYVPNNRFGNRNPMPHIPANTTMAKSIFDEYVKNCYYYGCGKRGHLRTMCTNNKQKFKNYRNFNAVENEDSKESNENDTGKDMA</sequence>